<dbReference type="PROSITE" id="PS50112">
    <property type="entry name" value="PAS"/>
    <property type="match status" value="2"/>
</dbReference>
<evidence type="ECO:0000256" key="2">
    <source>
        <dbReference type="ARBA" id="ARBA00012438"/>
    </source>
</evidence>
<dbReference type="PANTHER" id="PTHR43047:SF72">
    <property type="entry name" value="OSMOSENSING HISTIDINE PROTEIN KINASE SLN1"/>
    <property type="match status" value="1"/>
</dbReference>
<dbReference type="Pfam" id="PF13188">
    <property type="entry name" value="PAS_8"/>
    <property type="match status" value="1"/>
</dbReference>
<reference evidence="11" key="1">
    <citation type="submission" date="2016-10" db="EMBL/GenBank/DDBJ databases">
        <authorList>
            <person name="Varghese N."/>
            <person name="Submissions S."/>
        </authorList>
    </citation>
    <scope>NUCLEOTIDE SEQUENCE [LARGE SCALE GENOMIC DNA]</scope>
    <source>
        <strain evidence="11">DSM 6150</strain>
    </source>
</reference>
<evidence type="ECO:0000313" key="11">
    <source>
        <dbReference type="Proteomes" id="UP000242869"/>
    </source>
</evidence>
<dbReference type="InterPro" id="IPR004358">
    <property type="entry name" value="Sig_transdc_His_kin-like_C"/>
</dbReference>
<dbReference type="InterPro" id="IPR001610">
    <property type="entry name" value="PAC"/>
</dbReference>
<dbReference type="Gene3D" id="3.30.565.10">
    <property type="entry name" value="Histidine kinase-like ATPase, C-terminal domain"/>
    <property type="match status" value="1"/>
</dbReference>
<dbReference type="SMART" id="SM00387">
    <property type="entry name" value="HATPase_c"/>
    <property type="match status" value="1"/>
</dbReference>
<accession>A0A1I5BT17</accession>
<dbReference type="EMBL" id="FOVE01000017">
    <property type="protein sequence ID" value="SFN77792.1"/>
    <property type="molecule type" value="Genomic_DNA"/>
</dbReference>
<dbReference type="InterPro" id="IPR036097">
    <property type="entry name" value="HisK_dim/P_sf"/>
</dbReference>
<comment type="catalytic activity">
    <reaction evidence="1">
        <text>ATP + protein L-histidine = ADP + protein N-phospho-L-histidine.</text>
        <dbReference type="EC" id="2.7.13.3"/>
    </reaction>
</comment>
<dbReference type="PROSITE" id="PS50109">
    <property type="entry name" value="HIS_KIN"/>
    <property type="match status" value="1"/>
</dbReference>
<dbReference type="GO" id="GO:0000155">
    <property type="term" value="F:phosphorelay sensor kinase activity"/>
    <property type="evidence" value="ECO:0007669"/>
    <property type="project" value="InterPro"/>
</dbReference>
<dbReference type="OrthoDB" id="8579121at2"/>
<dbReference type="InterPro" id="IPR000014">
    <property type="entry name" value="PAS"/>
</dbReference>
<dbReference type="SUPFAM" id="SSF47384">
    <property type="entry name" value="Homodimeric domain of signal transducing histidine kinase"/>
    <property type="match status" value="1"/>
</dbReference>
<dbReference type="CDD" id="cd00130">
    <property type="entry name" value="PAS"/>
    <property type="match status" value="3"/>
</dbReference>
<dbReference type="SMART" id="SM00086">
    <property type="entry name" value="PAC"/>
    <property type="match status" value="3"/>
</dbReference>
<evidence type="ECO:0000256" key="3">
    <source>
        <dbReference type="ARBA" id="ARBA00022553"/>
    </source>
</evidence>
<keyword evidence="3" id="KW-0597">Phosphoprotein</keyword>
<dbReference type="InterPro" id="IPR003661">
    <property type="entry name" value="HisK_dim/P_dom"/>
</dbReference>
<feature type="domain" description="Histidine kinase" evidence="7">
    <location>
        <begin position="738"/>
        <end position="961"/>
    </location>
</feature>
<dbReference type="CDD" id="cd00082">
    <property type="entry name" value="HisKA"/>
    <property type="match status" value="1"/>
</dbReference>
<keyword evidence="6" id="KW-0812">Transmembrane</keyword>
<dbReference type="STRING" id="83765.SAMN05660284_02231"/>
<feature type="domain" description="PAS" evidence="8">
    <location>
        <begin position="472"/>
        <end position="523"/>
    </location>
</feature>
<dbReference type="Pfam" id="PF02518">
    <property type="entry name" value="HATPase_c"/>
    <property type="match status" value="1"/>
</dbReference>
<keyword evidence="4" id="KW-0808">Transferase</keyword>
<dbReference type="AlphaFoldDB" id="A0A1I5BT17"/>
<feature type="domain" description="PAC" evidence="9">
    <location>
        <begin position="545"/>
        <end position="596"/>
    </location>
</feature>
<evidence type="ECO:0000256" key="4">
    <source>
        <dbReference type="ARBA" id="ARBA00022679"/>
    </source>
</evidence>
<proteinExistence type="predicted"/>
<keyword evidence="11" id="KW-1185">Reference proteome</keyword>
<gene>
    <name evidence="10" type="ORF">SAMN05660284_02231</name>
</gene>
<dbReference type="GO" id="GO:0005886">
    <property type="term" value="C:plasma membrane"/>
    <property type="evidence" value="ECO:0007669"/>
    <property type="project" value="TreeGrafter"/>
</dbReference>
<feature type="transmembrane region" description="Helical" evidence="6">
    <location>
        <begin position="30"/>
        <end position="49"/>
    </location>
</feature>
<dbReference type="Pfam" id="PF00512">
    <property type="entry name" value="HisKA"/>
    <property type="match status" value="1"/>
</dbReference>
<keyword evidence="6" id="KW-0472">Membrane</keyword>
<dbReference type="InterPro" id="IPR000700">
    <property type="entry name" value="PAS-assoc_C"/>
</dbReference>
<dbReference type="NCBIfam" id="TIGR00229">
    <property type="entry name" value="sensory_box"/>
    <property type="match status" value="3"/>
</dbReference>
<feature type="domain" description="PAS" evidence="8">
    <location>
        <begin position="597"/>
        <end position="641"/>
    </location>
</feature>
<feature type="domain" description="PAC" evidence="9">
    <location>
        <begin position="668"/>
        <end position="720"/>
    </location>
</feature>
<dbReference type="Pfam" id="PF13426">
    <property type="entry name" value="PAS_9"/>
    <property type="match status" value="2"/>
</dbReference>
<keyword evidence="6" id="KW-1133">Transmembrane helix</keyword>
<dbReference type="Proteomes" id="UP000242869">
    <property type="component" value="Unassembled WGS sequence"/>
</dbReference>
<dbReference type="SUPFAM" id="SSF55785">
    <property type="entry name" value="PYP-like sensor domain (PAS domain)"/>
    <property type="match status" value="3"/>
</dbReference>
<dbReference type="RefSeq" id="WP_091196272.1">
    <property type="nucleotide sequence ID" value="NZ_FOVE01000017.1"/>
</dbReference>
<evidence type="ECO:0000259" key="8">
    <source>
        <dbReference type="PROSITE" id="PS50112"/>
    </source>
</evidence>
<dbReference type="PROSITE" id="PS50113">
    <property type="entry name" value="PAC"/>
    <property type="match status" value="2"/>
</dbReference>
<organism evidence="10 11">
    <name type="scientific">Formivibrio citricus</name>
    <dbReference type="NCBI Taxonomy" id="83765"/>
    <lineage>
        <taxon>Bacteria</taxon>
        <taxon>Pseudomonadati</taxon>
        <taxon>Pseudomonadota</taxon>
        <taxon>Betaproteobacteria</taxon>
        <taxon>Neisseriales</taxon>
        <taxon>Chitinibacteraceae</taxon>
        <taxon>Formivibrio</taxon>
    </lineage>
</organism>
<dbReference type="SUPFAM" id="SSF55874">
    <property type="entry name" value="ATPase domain of HSP90 chaperone/DNA topoisomerase II/histidine kinase"/>
    <property type="match status" value="1"/>
</dbReference>
<dbReference type="SMART" id="SM00091">
    <property type="entry name" value="PAS"/>
    <property type="match status" value="3"/>
</dbReference>
<evidence type="ECO:0000259" key="7">
    <source>
        <dbReference type="PROSITE" id="PS50109"/>
    </source>
</evidence>
<dbReference type="GO" id="GO:0009927">
    <property type="term" value="F:histidine phosphotransfer kinase activity"/>
    <property type="evidence" value="ECO:0007669"/>
    <property type="project" value="TreeGrafter"/>
</dbReference>
<evidence type="ECO:0000256" key="6">
    <source>
        <dbReference type="SAM" id="Phobius"/>
    </source>
</evidence>
<dbReference type="InterPro" id="IPR036890">
    <property type="entry name" value="HATPase_C_sf"/>
</dbReference>
<dbReference type="PANTHER" id="PTHR43047">
    <property type="entry name" value="TWO-COMPONENT HISTIDINE PROTEIN KINASE"/>
    <property type="match status" value="1"/>
</dbReference>
<evidence type="ECO:0000256" key="1">
    <source>
        <dbReference type="ARBA" id="ARBA00000085"/>
    </source>
</evidence>
<dbReference type="Gene3D" id="1.10.287.130">
    <property type="match status" value="1"/>
</dbReference>
<evidence type="ECO:0000256" key="5">
    <source>
        <dbReference type="ARBA" id="ARBA00022777"/>
    </source>
</evidence>
<evidence type="ECO:0000259" key="9">
    <source>
        <dbReference type="PROSITE" id="PS50113"/>
    </source>
</evidence>
<name>A0A1I5BT17_9NEIS</name>
<evidence type="ECO:0000313" key="10">
    <source>
        <dbReference type="EMBL" id="SFN77792.1"/>
    </source>
</evidence>
<dbReference type="SMART" id="SM00388">
    <property type="entry name" value="HisKA"/>
    <property type="match status" value="1"/>
</dbReference>
<dbReference type="CDD" id="cd00075">
    <property type="entry name" value="HATPase"/>
    <property type="match status" value="1"/>
</dbReference>
<sequence>MTEENIQQLSDWPASQRDKPLLRSLRQSVVLLYAVSLVIMVGHIAWSTYQDYQRRIRENQAMTLSLARLLDEHLTRSLVSVIQAMENIGEDLEREGGIGKVNERWGHTRLREKIQLTPQIRGIIAIDANGILRMHGLEYPTRKVDLSDREYFPFHRDNPSKQGRIGEPVISRTDYKWLIPLTMRLTLKNGVFGGLLLAGVEPGYFLQFYNSLHLPPGTRIQILRQDGITVLNHPHEPAMLGRNVREQNPALFDSQLQRDALFYDAVDAYGAKELVTQLKGQGNSALIVRIATRKESVLASFWQDTLARLAYAVIVSAFVSAMLYLLMRQIRRVEDTEARLHLTQFTVDESPDMIFWCDETGQINYANRQLSDVTALPRTELLQMHASDLLHIGEGEWTHLRDDLQHNQRFVRETHLRTGLDSQLPVEITLAPVRQDEQGFLCVTVRDISKRQEAEREIRRHRDHLQEMVQERTAEIRAVLDASPLAIALTVKSHIRLVNPAFETLFGYTSDNITGKPEYIIYESNGRYQKTIDAIQERIDLGAVYRGEVELKCRDGRAFWAMLFAKALEPDDPELGVILIIEDVTAQRIAAQAVRQSERLKRTIIDTTADGFALIDAERRIVDINPAFCNLLGVRSEKLLGFSPEQIWGEELGKRIFPLTAPPPGEHRFEEIELPAAAGINRPFLTTSGPILDEYGHIEYVFAFITDISLQKENEHSLLAAKEAAEFANQAKSAFLANMSHELRTPMHAILSFSEMGMQKANLTDLSNLIRYFQRIHASGKRLLVLLNDLLDMSRLEASKMTYEKSRHVLQNTVRNATAEISSLLADKQIQLEMDESTPKIIAVYDKTRMIQVIVNLLSNAIKFSPENGRICISFISDAKLLDTSPAVGVKVRDVGPGIPEQDLECIFDKFQQSRQVSTSGGSGLGLSICRQIMLDHGGEIFAENHPDGGAVFTVLLPAPLRAEPAHNKTS</sequence>
<dbReference type="InterPro" id="IPR035965">
    <property type="entry name" value="PAS-like_dom_sf"/>
</dbReference>
<dbReference type="EC" id="2.7.13.3" evidence="2"/>
<feature type="transmembrane region" description="Helical" evidence="6">
    <location>
        <begin position="309"/>
        <end position="327"/>
    </location>
</feature>
<dbReference type="Gene3D" id="3.30.450.20">
    <property type="entry name" value="PAS domain"/>
    <property type="match status" value="5"/>
</dbReference>
<protein>
    <recommendedName>
        <fullName evidence="2">histidine kinase</fullName>
        <ecNumber evidence="2">2.7.13.3</ecNumber>
    </recommendedName>
</protein>
<dbReference type="InterPro" id="IPR005467">
    <property type="entry name" value="His_kinase_dom"/>
</dbReference>
<keyword evidence="5" id="KW-0418">Kinase</keyword>
<dbReference type="PRINTS" id="PR00344">
    <property type="entry name" value="BCTRLSENSOR"/>
</dbReference>
<dbReference type="CDD" id="cd12914">
    <property type="entry name" value="PDC1_DGC_like"/>
    <property type="match status" value="1"/>
</dbReference>
<dbReference type="InterPro" id="IPR003594">
    <property type="entry name" value="HATPase_dom"/>
</dbReference>